<evidence type="ECO:0000313" key="3">
    <source>
        <dbReference type="EMBL" id="KXF77561.1"/>
    </source>
</evidence>
<reference evidence="3 4" key="1">
    <citation type="submission" date="2015-11" db="EMBL/GenBank/DDBJ databases">
        <title>Draft genome sequence of Paramesorhizobium deserti A-3-E, a strain highly resistant to diverse beta-lactam antibiotics.</title>
        <authorList>
            <person name="Lv R."/>
            <person name="Yang X."/>
            <person name="Fang N."/>
            <person name="Guo J."/>
            <person name="Luo X."/>
            <person name="Peng F."/>
            <person name="Yang R."/>
            <person name="Cui Y."/>
            <person name="Fang C."/>
            <person name="Song Y."/>
        </authorList>
    </citation>
    <scope>NUCLEOTIDE SEQUENCE [LARGE SCALE GENOMIC DNA]</scope>
    <source>
        <strain evidence="3 4">A-3-E</strain>
    </source>
</reference>
<dbReference type="EMBL" id="LNTU01000012">
    <property type="protein sequence ID" value="KXF77561.1"/>
    <property type="molecule type" value="Genomic_DNA"/>
</dbReference>
<evidence type="ECO:0000256" key="1">
    <source>
        <dbReference type="ARBA" id="ARBA00022801"/>
    </source>
</evidence>
<evidence type="ECO:0000313" key="4">
    <source>
        <dbReference type="Proteomes" id="UP000070107"/>
    </source>
</evidence>
<dbReference type="Pfam" id="PF07859">
    <property type="entry name" value="Abhydrolase_3"/>
    <property type="match status" value="1"/>
</dbReference>
<keyword evidence="1" id="KW-0378">Hydrolase</keyword>
<dbReference type="InterPro" id="IPR050300">
    <property type="entry name" value="GDXG_lipolytic_enzyme"/>
</dbReference>
<dbReference type="PANTHER" id="PTHR48081:SF8">
    <property type="entry name" value="ALPHA_BETA HYDROLASE FOLD-3 DOMAIN-CONTAINING PROTEIN-RELATED"/>
    <property type="match status" value="1"/>
</dbReference>
<gene>
    <name evidence="3" type="ORF">ATN84_09370</name>
</gene>
<keyword evidence="4" id="KW-1185">Reference proteome</keyword>
<dbReference type="PANTHER" id="PTHR48081">
    <property type="entry name" value="AB HYDROLASE SUPERFAMILY PROTEIN C4A8.06C"/>
    <property type="match status" value="1"/>
</dbReference>
<comment type="caution">
    <text evidence="3">The sequence shown here is derived from an EMBL/GenBank/DDBJ whole genome shotgun (WGS) entry which is preliminary data.</text>
</comment>
<dbReference type="GO" id="GO:0016787">
    <property type="term" value="F:hydrolase activity"/>
    <property type="evidence" value="ECO:0007669"/>
    <property type="project" value="UniProtKB-KW"/>
</dbReference>
<proteinExistence type="predicted"/>
<dbReference type="Gene3D" id="3.40.50.1820">
    <property type="entry name" value="alpha/beta hydrolase"/>
    <property type="match status" value="1"/>
</dbReference>
<dbReference type="SUPFAM" id="SSF53474">
    <property type="entry name" value="alpha/beta-Hydrolases"/>
    <property type="match status" value="1"/>
</dbReference>
<dbReference type="InterPro" id="IPR029058">
    <property type="entry name" value="AB_hydrolase_fold"/>
</dbReference>
<accession>A0A135HWN2</accession>
<feature type="domain" description="Alpha/beta hydrolase fold-3" evidence="2">
    <location>
        <begin position="86"/>
        <end position="284"/>
    </location>
</feature>
<evidence type="ECO:0000259" key="2">
    <source>
        <dbReference type="Pfam" id="PF07859"/>
    </source>
</evidence>
<dbReference type="STRING" id="1494590.ATN84_09370"/>
<name>A0A135HWN2_9HYPH</name>
<dbReference type="InterPro" id="IPR013094">
    <property type="entry name" value="AB_hydrolase_3"/>
</dbReference>
<protein>
    <submittedName>
        <fullName evidence="3">Esterase</fullName>
    </submittedName>
</protein>
<sequence>MNTDYSVLIDKQTWTFIERTNDFYPPDAVDLTIEEQRDVYVSMCRAFHAGYPAGISSADTSIETDAHRIPIRVYLKKGSEPKAICLYFHGGGFVVGGLDSHDDVCAELCEATGFHVMSVDYRLAPEHAHPAAFEDCLFVFEHIAEASDLPIVLCGDSAGGNLAAAIAHHLRGHEHAPIGQVLIYPALGGKADEGSYLIHARAPMLTTRDVHYYAEVRSGDRDWSRDPRFAPLSDSDFSALPATIVISAECDPLSDDGRCYCERIMAAGGKASWRNEPGLVHGYLRARHSVGRAGASFRRICKAVQALGLNGWPVSL</sequence>
<dbReference type="Proteomes" id="UP000070107">
    <property type="component" value="Unassembled WGS sequence"/>
</dbReference>
<organism evidence="3 4">
    <name type="scientific">Paramesorhizobium deserti</name>
    <dbReference type="NCBI Taxonomy" id="1494590"/>
    <lineage>
        <taxon>Bacteria</taxon>
        <taxon>Pseudomonadati</taxon>
        <taxon>Pseudomonadota</taxon>
        <taxon>Alphaproteobacteria</taxon>
        <taxon>Hyphomicrobiales</taxon>
        <taxon>Phyllobacteriaceae</taxon>
        <taxon>Paramesorhizobium</taxon>
    </lineage>
</organism>
<dbReference type="OrthoDB" id="9806180at2"/>
<dbReference type="RefSeq" id="WP_068881746.1">
    <property type="nucleotide sequence ID" value="NZ_LNTU01000012.1"/>
</dbReference>
<dbReference type="AlphaFoldDB" id="A0A135HWN2"/>